<protein>
    <recommendedName>
        <fullName evidence="3">Toxin-antitoxin system YwqK family antitoxin</fullName>
    </recommendedName>
</protein>
<dbReference type="SUPFAM" id="SSF82185">
    <property type="entry name" value="Histone H3 K4-specific methyltransferase SET7/9 N-terminal domain"/>
    <property type="match status" value="1"/>
</dbReference>
<dbReference type="Proteomes" id="UP000732105">
    <property type="component" value="Unassembled WGS sequence"/>
</dbReference>
<evidence type="ECO:0000313" key="2">
    <source>
        <dbReference type="Proteomes" id="UP000732105"/>
    </source>
</evidence>
<evidence type="ECO:0000313" key="1">
    <source>
        <dbReference type="EMBL" id="NOU58907.1"/>
    </source>
</evidence>
<organism evidence="1 2">
    <name type="scientific">Marinifilum caeruleilacunae</name>
    <dbReference type="NCBI Taxonomy" id="2499076"/>
    <lineage>
        <taxon>Bacteria</taxon>
        <taxon>Pseudomonadati</taxon>
        <taxon>Bacteroidota</taxon>
        <taxon>Bacteroidia</taxon>
        <taxon>Marinilabiliales</taxon>
        <taxon>Marinifilaceae</taxon>
    </lineage>
</organism>
<dbReference type="EMBL" id="RZNH01000003">
    <property type="protein sequence ID" value="NOU58907.1"/>
    <property type="molecule type" value="Genomic_DNA"/>
</dbReference>
<dbReference type="InterPro" id="IPR011652">
    <property type="entry name" value="MORN_2"/>
</dbReference>
<comment type="caution">
    <text evidence="1">The sequence shown here is derived from an EMBL/GenBank/DDBJ whole genome shotgun (WGS) entry which is preliminary data.</text>
</comment>
<gene>
    <name evidence="1" type="ORF">ELS83_03685</name>
</gene>
<evidence type="ECO:0008006" key="3">
    <source>
        <dbReference type="Google" id="ProtNLM"/>
    </source>
</evidence>
<dbReference type="Gene3D" id="3.90.930.1">
    <property type="match status" value="1"/>
</dbReference>
<keyword evidence="2" id="KW-1185">Reference proteome</keyword>
<dbReference type="RefSeq" id="WP_171594185.1">
    <property type="nucleotide sequence ID" value="NZ_RZNH01000003.1"/>
</dbReference>
<dbReference type="PROSITE" id="PS51257">
    <property type="entry name" value="PROKAR_LIPOPROTEIN"/>
    <property type="match status" value="1"/>
</dbReference>
<reference evidence="1 2" key="1">
    <citation type="submission" date="2018-12" db="EMBL/GenBank/DDBJ databases">
        <title>Marinifilum JC070 sp. nov., a marine bacterium isolated from Yongle Blue Hole in the South China Sea.</title>
        <authorList>
            <person name="Fu T."/>
        </authorList>
    </citation>
    <scope>NUCLEOTIDE SEQUENCE [LARGE SCALE GENOMIC DNA]</scope>
    <source>
        <strain evidence="1 2">JC070</strain>
    </source>
</reference>
<name>A0ABX1WS64_9BACT</name>
<accession>A0ABX1WS64</accession>
<proteinExistence type="predicted"/>
<dbReference type="Pfam" id="PF07661">
    <property type="entry name" value="MORN_2"/>
    <property type="match status" value="4"/>
</dbReference>
<sequence>MKYKLLIFIAFILFACEQKSDRASGSDQDFVENGVVKKYDEQNKLTAEITYKNGVRDGVTRYYYSSGALSDEIMYANDEKNGIAKKYHKNGNIYSFTPYINDEKDGLQKKYYANGKVWAETPYMKGQPGLGLKEYKRDGSLRKNFPDIEIEKFVKSDRVVLKLFLSNYSKNVIFYVTELMQGQYIPPAAKPIYTSGGSARYEFVFPANTKVDTTLNIVAKYQTKDYNIYVSKRDISLRLK</sequence>